<accession>A0A4V6PQI6</accession>
<comment type="caution">
    <text evidence="2">The sequence shown here is derived from an EMBL/GenBank/DDBJ whole genome shotgun (WGS) entry which is preliminary data.</text>
</comment>
<gene>
    <name evidence="2" type="ORF">C7389_12029</name>
</gene>
<dbReference type="AlphaFoldDB" id="A0A4V6PQI6"/>
<organism evidence="2 3">
    <name type="scientific">Azoarcus indigens</name>
    <dbReference type="NCBI Taxonomy" id="29545"/>
    <lineage>
        <taxon>Bacteria</taxon>
        <taxon>Pseudomonadati</taxon>
        <taxon>Pseudomonadota</taxon>
        <taxon>Betaproteobacteria</taxon>
        <taxon>Rhodocyclales</taxon>
        <taxon>Zoogloeaceae</taxon>
        <taxon>Azoarcus</taxon>
    </lineage>
</organism>
<dbReference type="EMBL" id="SNVV01000020">
    <property type="protein sequence ID" value="TDN47362.1"/>
    <property type="molecule type" value="Genomic_DNA"/>
</dbReference>
<evidence type="ECO:0000313" key="2">
    <source>
        <dbReference type="EMBL" id="TDN47362.1"/>
    </source>
</evidence>
<keyword evidence="3" id="KW-1185">Reference proteome</keyword>
<dbReference type="RefSeq" id="WP_133594200.1">
    <property type="nucleotide sequence ID" value="NZ_SNVV01000020.1"/>
</dbReference>
<keyword evidence="1" id="KW-0812">Transmembrane</keyword>
<dbReference type="Proteomes" id="UP000295129">
    <property type="component" value="Unassembled WGS sequence"/>
</dbReference>
<reference evidence="2 3" key="1">
    <citation type="submission" date="2019-03" db="EMBL/GenBank/DDBJ databases">
        <title>Genomic Encyclopedia of Type Strains, Phase IV (KMG-IV): sequencing the most valuable type-strain genomes for metagenomic binning, comparative biology and taxonomic classification.</title>
        <authorList>
            <person name="Goeker M."/>
        </authorList>
    </citation>
    <scope>NUCLEOTIDE SEQUENCE [LARGE SCALE GENOMIC DNA]</scope>
    <source>
        <strain evidence="2 3">DSM 12121</strain>
    </source>
</reference>
<keyword evidence="1" id="KW-1133">Transmembrane helix</keyword>
<sequence>MLKWVVVIVLVVVLSGLIQPGLAGRLRLGHLPGDVSFRLRGRHFHFPFTTTLLLSLLAGVLLRAW</sequence>
<evidence type="ECO:0000313" key="3">
    <source>
        <dbReference type="Proteomes" id="UP000295129"/>
    </source>
</evidence>
<protein>
    <recommendedName>
        <fullName evidence="4">DUF2905 family protein</fullName>
    </recommendedName>
</protein>
<feature type="transmembrane region" description="Helical" evidence="1">
    <location>
        <begin position="44"/>
        <end position="62"/>
    </location>
</feature>
<evidence type="ECO:0008006" key="4">
    <source>
        <dbReference type="Google" id="ProtNLM"/>
    </source>
</evidence>
<dbReference type="OrthoDB" id="9811610at2"/>
<dbReference type="Pfam" id="PF11146">
    <property type="entry name" value="DUF2905"/>
    <property type="match status" value="1"/>
</dbReference>
<proteinExistence type="predicted"/>
<name>A0A4V6PQI6_9RHOO</name>
<dbReference type="InterPro" id="IPR021320">
    <property type="entry name" value="DUF2905"/>
</dbReference>
<keyword evidence="1" id="KW-0472">Membrane</keyword>
<evidence type="ECO:0000256" key="1">
    <source>
        <dbReference type="SAM" id="Phobius"/>
    </source>
</evidence>